<evidence type="ECO:0008006" key="10">
    <source>
        <dbReference type="Google" id="ProtNLM"/>
    </source>
</evidence>
<feature type="transmembrane region" description="Helical" evidence="7">
    <location>
        <begin position="341"/>
        <end position="363"/>
    </location>
</feature>
<dbReference type="Pfam" id="PF13520">
    <property type="entry name" value="AA_permease_2"/>
    <property type="match status" value="1"/>
</dbReference>
<dbReference type="Gene3D" id="1.20.1740.10">
    <property type="entry name" value="Amino acid/polyamine transporter I"/>
    <property type="match status" value="1"/>
</dbReference>
<feature type="transmembrane region" description="Helical" evidence="7">
    <location>
        <begin position="6"/>
        <end position="23"/>
    </location>
</feature>
<feature type="transmembrane region" description="Helical" evidence="7">
    <location>
        <begin position="263"/>
        <end position="290"/>
    </location>
</feature>
<feature type="transmembrane region" description="Helical" evidence="7">
    <location>
        <begin position="311"/>
        <end position="335"/>
    </location>
</feature>
<evidence type="ECO:0000256" key="7">
    <source>
        <dbReference type="SAM" id="Phobius"/>
    </source>
</evidence>
<evidence type="ECO:0000256" key="1">
    <source>
        <dbReference type="ARBA" id="ARBA00004651"/>
    </source>
</evidence>
<feature type="transmembrane region" description="Helical" evidence="7">
    <location>
        <begin position="115"/>
        <end position="132"/>
    </location>
</feature>
<dbReference type="InterPro" id="IPR002293">
    <property type="entry name" value="AA/rel_permease1"/>
</dbReference>
<evidence type="ECO:0000256" key="4">
    <source>
        <dbReference type="ARBA" id="ARBA00022989"/>
    </source>
</evidence>
<accession>A0A397AGB3</accession>
<keyword evidence="2" id="KW-1003">Cell membrane</keyword>
<evidence type="ECO:0000256" key="2">
    <source>
        <dbReference type="ARBA" id="ARBA00022475"/>
    </source>
</evidence>
<comment type="subcellular location">
    <subcellularLocation>
        <location evidence="1">Cell membrane</location>
        <topology evidence="1">Multi-pass membrane protein</topology>
    </subcellularLocation>
</comment>
<dbReference type="VEuPathDB" id="FungiDB:H257_03580"/>
<dbReference type="GO" id="GO:0022857">
    <property type="term" value="F:transmembrane transporter activity"/>
    <property type="evidence" value="ECO:0007669"/>
    <property type="project" value="InterPro"/>
</dbReference>
<dbReference type="GO" id="GO:0005886">
    <property type="term" value="C:plasma membrane"/>
    <property type="evidence" value="ECO:0007669"/>
    <property type="project" value="UniProtKB-SubCell"/>
</dbReference>
<dbReference type="Proteomes" id="UP000266239">
    <property type="component" value="Unassembled WGS sequence"/>
</dbReference>
<comment type="caution">
    <text evidence="8">The sequence shown here is derived from an EMBL/GenBank/DDBJ whole genome shotgun (WGS) entry which is preliminary data.</text>
</comment>
<proteinExistence type="predicted"/>
<keyword evidence="4 7" id="KW-1133">Transmembrane helix</keyword>
<gene>
    <name evidence="8" type="ORF">DYB25_010224</name>
</gene>
<dbReference type="EMBL" id="QUTA01007933">
    <property type="protein sequence ID" value="RHY05305.1"/>
    <property type="molecule type" value="Genomic_DNA"/>
</dbReference>
<name>A0A397AGB3_APHAT</name>
<dbReference type="AlphaFoldDB" id="A0A397AGB3"/>
<feature type="transmembrane region" description="Helical" evidence="7">
    <location>
        <begin position="375"/>
        <end position="400"/>
    </location>
</feature>
<dbReference type="PIRSF" id="PIRSF006060">
    <property type="entry name" value="AA_transporter"/>
    <property type="match status" value="1"/>
</dbReference>
<evidence type="ECO:0000313" key="9">
    <source>
        <dbReference type="Proteomes" id="UP000266239"/>
    </source>
</evidence>
<keyword evidence="3 7" id="KW-0812">Transmembrane</keyword>
<evidence type="ECO:0000256" key="3">
    <source>
        <dbReference type="ARBA" id="ARBA00022692"/>
    </source>
</evidence>
<feature type="transmembrane region" description="Helical" evidence="7">
    <location>
        <begin position="35"/>
        <end position="54"/>
    </location>
</feature>
<feature type="transmembrane region" description="Helical" evidence="7">
    <location>
        <begin position="74"/>
        <end position="94"/>
    </location>
</feature>
<dbReference type="PANTHER" id="PTHR42770:SF7">
    <property type="entry name" value="MEMBRANE PROTEIN"/>
    <property type="match status" value="1"/>
</dbReference>
<evidence type="ECO:0000256" key="6">
    <source>
        <dbReference type="SAM" id="MobiDB-lite"/>
    </source>
</evidence>
<feature type="transmembrane region" description="Helical" evidence="7">
    <location>
        <begin position="144"/>
        <end position="164"/>
    </location>
</feature>
<evidence type="ECO:0000256" key="5">
    <source>
        <dbReference type="ARBA" id="ARBA00023136"/>
    </source>
</evidence>
<evidence type="ECO:0000313" key="8">
    <source>
        <dbReference type="EMBL" id="RHY05305.1"/>
    </source>
</evidence>
<dbReference type="InterPro" id="IPR050367">
    <property type="entry name" value="APC_superfamily"/>
</dbReference>
<protein>
    <recommendedName>
        <fullName evidence="10">Amino acid permease/ SLC12A domain-containing protein</fullName>
    </recommendedName>
</protein>
<feature type="transmembrane region" description="Helical" evidence="7">
    <location>
        <begin position="406"/>
        <end position="426"/>
    </location>
</feature>
<sequence>MCPTSVDIWAVGIAVVIGGQYFSWNEGLAAGSVSYGIAVGAMGMAYLCLTLSMAEMTSMMPFAGGAYGLGRCTLGFFTGFLLGCCETLEYILYVTCSCLTLSRMLATKWPELDKCKYLVWAMSYVVACLALARGGRTYWMWNRAMAAISLGIVVIFCLGSLPFVDTTLPFQSDYFVVGDLTDFLEAFPKAAWFFIGIESLNTLSNAVPNPKSTIPRGQLASMVTLLITAAWTYVVCMLLPPGLPTLSAELSPLNRGFTRMFNISNATATLLAVPATFATAQGFMLSYSNILMAMANSKLLPAFLATRHASFGTPVNAMVSGTMVSFALCFVVDAWSLDQYVFNACMLFAFTSYTAQCLGYIFLKTHHKTTKRLFTSPLGIGGAVFAMCVWVLNTIGIVAFQGDHQMSLIFVVLLVGVCSGYFHGYAKHHQSFSEEEQKIMLFAHIAIHNSAKAKQAKRSKGSLSSRGSTRKMSKRYLQVGVRPSSSVAVTNTTAIES</sequence>
<reference evidence="8 9" key="1">
    <citation type="submission" date="2018-08" db="EMBL/GenBank/DDBJ databases">
        <title>Aphanomyces genome sequencing and annotation.</title>
        <authorList>
            <person name="Minardi D."/>
            <person name="Oidtmann B."/>
            <person name="Van Der Giezen M."/>
            <person name="Studholme D.J."/>
        </authorList>
    </citation>
    <scope>NUCLEOTIDE SEQUENCE [LARGE SCALE GENOMIC DNA]</scope>
    <source>
        <strain evidence="8 9">Yx</strain>
    </source>
</reference>
<feature type="transmembrane region" description="Helical" evidence="7">
    <location>
        <begin position="219"/>
        <end position="243"/>
    </location>
</feature>
<dbReference type="PANTHER" id="PTHR42770">
    <property type="entry name" value="AMINO ACID TRANSPORTER-RELATED"/>
    <property type="match status" value="1"/>
</dbReference>
<organism evidence="8 9">
    <name type="scientific">Aphanomyces astaci</name>
    <name type="common">Crayfish plague agent</name>
    <dbReference type="NCBI Taxonomy" id="112090"/>
    <lineage>
        <taxon>Eukaryota</taxon>
        <taxon>Sar</taxon>
        <taxon>Stramenopiles</taxon>
        <taxon>Oomycota</taxon>
        <taxon>Saprolegniomycetes</taxon>
        <taxon>Saprolegniales</taxon>
        <taxon>Verrucalvaceae</taxon>
        <taxon>Aphanomyces</taxon>
    </lineage>
</organism>
<feature type="region of interest" description="Disordered" evidence="6">
    <location>
        <begin position="452"/>
        <end position="471"/>
    </location>
</feature>
<keyword evidence="5 7" id="KW-0472">Membrane</keyword>